<dbReference type="RefSeq" id="WP_377798806.1">
    <property type="nucleotide sequence ID" value="NZ_JBHSLW010000015.1"/>
</dbReference>
<comment type="caution">
    <text evidence="2">The sequence shown here is derived from an EMBL/GenBank/DDBJ whole genome shotgun (WGS) entry which is preliminary data.</text>
</comment>
<feature type="region of interest" description="Disordered" evidence="1">
    <location>
        <begin position="1"/>
        <end position="30"/>
    </location>
</feature>
<gene>
    <name evidence="2" type="ORF">ACFPOB_12685</name>
</gene>
<dbReference type="EMBL" id="JBHSLW010000015">
    <property type="protein sequence ID" value="MFC5420415.1"/>
    <property type="molecule type" value="Genomic_DNA"/>
</dbReference>
<dbReference type="Proteomes" id="UP001596053">
    <property type="component" value="Unassembled WGS sequence"/>
</dbReference>
<reference evidence="3" key="1">
    <citation type="journal article" date="2019" name="Int. J. Syst. Evol. Microbiol.">
        <title>The Global Catalogue of Microorganisms (GCM) 10K type strain sequencing project: providing services to taxonomists for standard genome sequencing and annotation.</title>
        <authorList>
            <consortium name="The Broad Institute Genomics Platform"/>
            <consortium name="The Broad Institute Genome Sequencing Center for Infectious Disease"/>
            <person name="Wu L."/>
            <person name="Ma J."/>
        </authorList>
    </citation>
    <scope>NUCLEOTIDE SEQUENCE [LARGE SCALE GENOMIC DNA]</scope>
    <source>
        <strain evidence="3">NCAIM B.01391</strain>
    </source>
</reference>
<evidence type="ECO:0000313" key="3">
    <source>
        <dbReference type="Proteomes" id="UP001596053"/>
    </source>
</evidence>
<proteinExistence type="predicted"/>
<keyword evidence="3" id="KW-1185">Reference proteome</keyword>
<evidence type="ECO:0000313" key="2">
    <source>
        <dbReference type="EMBL" id="MFC5420415.1"/>
    </source>
</evidence>
<name>A0ABW0IX32_9HYPH</name>
<accession>A0ABW0IX32</accession>
<organism evidence="2 3">
    <name type="scientific">Bosea eneae</name>
    <dbReference type="NCBI Taxonomy" id="151454"/>
    <lineage>
        <taxon>Bacteria</taxon>
        <taxon>Pseudomonadati</taxon>
        <taxon>Pseudomonadota</taxon>
        <taxon>Alphaproteobacteria</taxon>
        <taxon>Hyphomicrobiales</taxon>
        <taxon>Boseaceae</taxon>
        <taxon>Bosea</taxon>
    </lineage>
</organism>
<evidence type="ECO:0000256" key="1">
    <source>
        <dbReference type="SAM" id="MobiDB-lite"/>
    </source>
</evidence>
<protein>
    <submittedName>
        <fullName evidence="2">GNAT family N-acetyltransferase</fullName>
    </submittedName>
</protein>
<sequence length="383" mass="41737">MDAELQPDLQHSGAPGGEAPARTGSVRPMTRSDIPTVARLFSKTFRARKDAVAPDLEAYLETVFFGSPHYRPEHGSMVHAGENGVTSAILAVPMEFSAHGRPVMARLLCAFMADGKDGAAGAARLARQMHAARQEMCFSDSSSPASADQCLAGGGSVLPIQSLEWRRAFKPLTAAAIGWSRAAPALRSRAVLAPLGWLDQALRRRRRSITPAVVPDCRTIPATPDAFFACATPMLFRFPLRPVWSREEFDWLVGVASLNRGLGELHVRIVLDRGGQPIGAFLYFGRKGEEATVLNLLCTAGREFEVVGQMFSSLDAEGYASAGGIAQPFMMNAISRQRWLSFKHRGYFCLVTRHADIKDAAQRNDIYIGGLASESWSRLLTDF</sequence>